<feature type="compositionally biased region" description="Polar residues" evidence="1">
    <location>
        <begin position="245"/>
        <end position="255"/>
    </location>
</feature>
<proteinExistence type="predicted"/>
<feature type="compositionally biased region" description="Low complexity" evidence="1">
    <location>
        <begin position="308"/>
        <end position="322"/>
    </location>
</feature>
<dbReference type="Proteomes" id="UP000717696">
    <property type="component" value="Unassembled WGS sequence"/>
</dbReference>
<feature type="compositionally biased region" description="Polar residues" evidence="1">
    <location>
        <begin position="296"/>
        <end position="307"/>
    </location>
</feature>
<feature type="region of interest" description="Disordered" evidence="1">
    <location>
        <begin position="287"/>
        <end position="322"/>
    </location>
</feature>
<accession>A0A9P9FD18</accession>
<dbReference type="OrthoDB" id="5394947at2759"/>
<evidence type="ECO:0000256" key="1">
    <source>
        <dbReference type="SAM" id="MobiDB-lite"/>
    </source>
</evidence>
<feature type="compositionally biased region" description="Polar residues" evidence="1">
    <location>
        <begin position="187"/>
        <end position="236"/>
    </location>
</feature>
<feature type="chain" id="PRO_5040265723" evidence="2">
    <location>
        <begin position="17"/>
        <end position="825"/>
    </location>
</feature>
<sequence length="825" mass="87355">MWRFILIPFLFRNTNAFPAVRDATGTCPHDALYTSLASDGIEFCSSVIGNGYCTGGYHTPPAYVTYNQTQISSYCRCILTNSSAAASSLSSATATTGDSTTTSDVPNSGASGQSSTSTSGPPAGRPAPGQTSGSFMSSFSATTRSPSSTGSRGNGTISDSSTTSERSADGPSSFISLPVNPPAEPSVNGTSGVSQTDGSEQSSSPTGNLSTTTSPESQTSGSVPSITTFPSFNISGTPPPGTLIRNATTGSTRSVNPPGRIPPDGSSSRFAGWNSSVTSLIGSFSSTGVDSLPSLDPSSQRTLGNASTPGATIPPALTPTTSTTSMIEITPSTSSDTQFFNGTRSQVDSASSTTTNEFPAINFTRVTRTGAVSQETCYSLAQDSEGVPPRRALLRNAQLHEANATIPIPYIESVQFDRGGVDPLYLTVRDVAEGTYFMDISNANQIAIIDPEDNTMLLNAGGIYFSTRNCTYSVSIEINNMLQQLATLSGVQCAASESDKRAEDLDFRQVLILHDQCGNPVGRTLRHYPQLRVGASTCTDTDVDETTGRWEFDCMFPGSLSGSMRCQWAMRNHVIDFLLTDPFGGSCPDLTTVITTLEATGQDFLNVESFITALYSQRLNETQRAEADAAAAAFEQLWEVLKKVLSKSRTEHPGQYSAIEEYIELYNTYRNLENDVCEDLHAGEIPLSLSLIAGMTRIEAITTLNWAPDSPRTYNITIQDASEVACCPSGSTAEDDGDTCVYPAEAIIEDTNCICGAFGAAWVAFEYTECDNYVSTCVSDGDCEDAGYARYVCLTGSCCDSGVCVDPYACSQNGTELVKLGGQMV</sequence>
<comment type="caution">
    <text evidence="3">The sequence shown here is derived from an EMBL/GenBank/DDBJ whole genome shotgun (WGS) entry which is preliminary data.</text>
</comment>
<dbReference type="AlphaFoldDB" id="A0A9P9FD18"/>
<organism evidence="3 4">
    <name type="scientific">Dactylonectria estremocensis</name>
    <dbReference type="NCBI Taxonomy" id="1079267"/>
    <lineage>
        <taxon>Eukaryota</taxon>
        <taxon>Fungi</taxon>
        <taxon>Dikarya</taxon>
        <taxon>Ascomycota</taxon>
        <taxon>Pezizomycotina</taxon>
        <taxon>Sordariomycetes</taxon>
        <taxon>Hypocreomycetidae</taxon>
        <taxon>Hypocreales</taxon>
        <taxon>Nectriaceae</taxon>
        <taxon>Dactylonectria</taxon>
    </lineage>
</organism>
<feature type="compositionally biased region" description="Low complexity" evidence="1">
    <location>
        <begin position="137"/>
        <end position="156"/>
    </location>
</feature>
<dbReference type="EMBL" id="JAGMUU010000002">
    <property type="protein sequence ID" value="KAH7159621.1"/>
    <property type="molecule type" value="Genomic_DNA"/>
</dbReference>
<feature type="compositionally biased region" description="Low complexity" evidence="1">
    <location>
        <begin position="93"/>
        <end position="122"/>
    </location>
</feature>
<evidence type="ECO:0000256" key="2">
    <source>
        <dbReference type="SAM" id="SignalP"/>
    </source>
</evidence>
<feature type="region of interest" description="Disordered" evidence="1">
    <location>
        <begin position="93"/>
        <end position="270"/>
    </location>
</feature>
<evidence type="ECO:0000313" key="3">
    <source>
        <dbReference type="EMBL" id="KAH7159621.1"/>
    </source>
</evidence>
<keyword evidence="2" id="KW-0732">Signal</keyword>
<keyword evidence="4" id="KW-1185">Reference proteome</keyword>
<protein>
    <submittedName>
        <fullName evidence="3">Uncharacterized protein</fullName>
    </submittedName>
</protein>
<reference evidence="3" key="1">
    <citation type="journal article" date="2021" name="Nat. Commun.">
        <title>Genetic determinants of endophytism in the Arabidopsis root mycobiome.</title>
        <authorList>
            <person name="Mesny F."/>
            <person name="Miyauchi S."/>
            <person name="Thiergart T."/>
            <person name="Pickel B."/>
            <person name="Atanasova L."/>
            <person name="Karlsson M."/>
            <person name="Huettel B."/>
            <person name="Barry K.W."/>
            <person name="Haridas S."/>
            <person name="Chen C."/>
            <person name="Bauer D."/>
            <person name="Andreopoulos W."/>
            <person name="Pangilinan J."/>
            <person name="LaButti K."/>
            <person name="Riley R."/>
            <person name="Lipzen A."/>
            <person name="Clum A."/>
            <person name="Drula E."/>
            <person name="Henrissat B."/>
            <person name="Kohler A."/>
            <person name="Grigoriev I.V."/>
            <person name="Martin F.M."/>
            <person name="Hacquard S."/>
        </authorList>
    </citation>
    <scope>NUCLEOTIDE SEQUENCE</scope>
    <source>
        <strain evidence="3">MPI-CAGE-AT-0021</strain>
    </source>
</reference>
<name>A0A9P9FD18_9HYPO</name>
<gene>
    <name evidence="3" type="ORF">B0J13DRAFT_109913</name>
</gene>
<evidence type="ECO:0000313" key="4">
    <source>
        <dbReference type="Proteomes" id="UP000717696"/>
    </source>
</evidence>
<feature type="signal peptide" evidence="2">
    <location>
        <begin position="1"/>
        <end position="16"/>
    </location>
</feature>